<keyword evidence="4" id="KW-0472">Membrane</keyword>
<gene>
    <name evidence="6" type="ORF">NCTC12993_03182</name>
</gene>
<dbReference type="GO" id="GO:0008237">
    <property type="term" value="F:metallopeptidase activity"/>
    <property type="evidence" value="ECO:0007669"/>
    <property type="project" value="UniProtKB-KW"/>
</dbReference>
<proteinExistence type="predicted"/>
<sequence>MTGEPIGQQQSSQRVSQPKDDEAAKFTSVILATTEDTWGAAIQRDGENLSASASGDVPWRHPYRMRHRAIRDGAVLLPSRYHGLYRPLLLRRHEKQNLAQGGDFAQGYVIAHEVGHHVQKLLGIEPKVRQMQQNASEAEVNRLSVRIGTPGRLLCWRLGSQYCKKQGILEAGDLGRGPERR</sequence>
<keyword evidence="7" id="KW-1185">Reference proteome</keyword>
<evidence type="ECO:0000313" key="7">
    <source>
        <dbReference type="Proteomes" id="UP000401081"/>
    </source>
</evidence>
<dbReference type="PANTHER" id="PTHR30168">
    <property type="entry name" value="PUTATIVE MEMBRANE PROTEIN YPFJ"/>
    <property type="match status" value="1"/>
</dbReference>
<protein>
    <submittedName>
        <fullName evidence="6">Predicted metalloprotease</fullName>
    </submittedName>
</protein>
<evidence type="ECO:0000256" key="4">
    <source>
        <dbReference type="ARBA" id="ARBA00023136"/>
    </source>
</evidence>
<dbReference type="AlphaFoldDB" id="A0A485ATR8"/>
<keyword evidence="2" id="KW-0812">Transmembrane</keyword>
<dbReference type="PANTHER" id="PTHR30168:SF0">
    <property type="entry name" value="INNER MEMBRANE PROTEIN"/>
    <property type="match status" value="1"/>
</dbReference>
<dbReference type="Pfam" id="PF04228">
    <property type="entry name" value="Zn_peptidase"/>
    <property type="match status" value="2"/>
</dbReference>
<keyword evidence="6" id="KW-0482">Metalloprotease</keyword>
<dbReference type="EMBL" id="CAADJD010000018">
    <property type="protein sequence ID" value="VFS64295.1"/>
    <property type="molecule type" value="Genomic_DNA"/>
</dbReference>
<evidence type="ECO:0000256" key="2">
    <source>
        <dbReference type="ARBA" id="ARBA00022692"/>
    </source>
</evidence>
<accession>A0A485ATR8</accession>
<reference evidence="6 7" key="1">
    <citation type="submission" date="2019-03" db="EMBL/GenBank/DDBJ databases">
        <authorList>
            <consortium name="Pathogen Informatics"/>
        </authorList>
    </citation>
    <scope>NUCLEOTIDE SEQUENCE [LARGE SCALE GENOMIC DNA]</scope>
    <source>
        <strain evidence="6 7">NCTC12993</strain>
    </source>
</reference>
<keyword evidence="6" id="KW-0378">Hydrolase</keyword>
<evidence type="ECO:0000256" key="1">
    <source>
        <dbReference type="ARBA" id="ARBA00004167"/>
    </source>
</evidence>
<keyword evidence="3" id="KW-1133">Transmembrane helix</keyword>
<organism evidence="6 7">
    <name type="scientific">Kluyvera cryocrescens</name>
    <name type="common">Kluyvera citrophila</name>
    <dbReference type="NCBI Taxonomy" id="580"/>
    <lineage>
        <taxon>Bacteria</taxon>
        <taxon>Pseudomonadati</taxon>
        <taxon>Pseudomonadota</taxon>
        <taxon>Gammaproteobacteria</taxon>
        <taxon>Enterobacterales</taxon>
        <taxon>Enterobacteriaceae</taxon>
        <taxon>Kluyvera</taxon>
    </lineage>
</organism>
<dbReference type="InterPro" id="IPR007343">
    <property type="entry name" value="Uncharacterised_pept_Zn_put"/>
</dbReference>
<keyword evidence="6" id="KW-0645">Protease</keyword>
<comment type="subcellular location">
    <subcellularLocation>
        <location evidence="1">Membrane</location>
        <topology evidence="1">Single-pass membrane protein</topology>
    </subcellularLocation>
</comment>
<feature type="compositionally biased region" description="Polar residues" evidence="5">
    <location>
        <begin position="7"/>
        <end position="16"/>
    </location>
</feature>
<dbReference type="Proteomes" id="UP000401081">
    <property type="component" value="Unassembled WGS sequence"/>
</dbReference>
<evidence type="ECO:0000256" key="5">
    <source>
        <dbReference type="SAM" id="MobiDB-lite"/>
    </source>
</evidence>
<feature type="region of interest" description="Disordered" evidence="5">
    <location>
        <begin position="1"/>
        <end position="22"/>
    </location>
</feature>
<evidence type="ECO:0000256" key="3">
    <source>
        <dbReference type="ARBA" id="ARBA00022989"/>
    </source>
</evidence>
<name>A0A485ATR8_KLUCR</name>
<dbReference type="GO" id="GO:0006508">
    <property type="term" value="P:proteolysis"/>
    <property type="evidence" value="ECO:0007669"/>
    <property type="project" value="UniProtKB-KW"/>
</dbReference>
<dbReference type="GO" id="GO:0016020">
    <property type="term" value="C:membrane"/>
    <property type="evidence" value="ECO:0007669"/>
    <property type="project" value="UniProtKB-SubCell"/>
</dbReference>
<evidence type="ECO:0000313" key="6">
    <source>
        <dbReference type="EMBL" id="VFS64295.1"/>
    </source>
</evidence>